<comment type="pathway">
    <text evidence="2 9">Amino-acid biosynthesis; L-tryptophan biosynthesis; L-tryptophan from chorismate: step 5/5.</text>
</comment>
<organism evidence="11 12">
    <name type="scientific">SAR86 cluster bacterium</name>
    <dbReference type="NCBI Taxonomy" id="2030880"/>
    <lineage>
        <taxon>Bacteria</taxon>
        <taxon>Pseudomonadati</taxon>
        <taxon>Pseudomonadota</taxon>
        <taxon>Gammaproteobacteria</taxon>
        <taxon>SAR86 cluster</taxon>
    </lineage>
</organism>
<evidence type="ECO:0000256" key="6">
    <source>
        <dbReference type="ARBA" id="ARBA00023141"/>
    </source>
</evidence>
<dbReference type="Proteomes" id="UP000218172">
    <property type="component" value="Unassembled WGS sequence"/>
</dbReference>
<dbReference type="GO" id="GO:0004834">
    <property type="term" value="F:tryptophan synthase activity"/>
    <property type="evidence" value="ECO:0007669"/>
    <property type="project" value="UniProtKB-UniRule"/>
</dbReference>
<dbReference type="NCBIfam" id="TIGR00262">
    <property type="entry name" value="trpA"/>
    <property type="match status" value="1"/>
</dbReference>
<gene>
    <name evidence="9" type="primary">trpA</name>
    <name evidence="11" type="ORF">COC19_07430</name>
</gene>
<dbReference type="CDD" id="cd04724">
    <property type="entry name" value="Tryptophan_synthase_alpha"/>
    <property type="match status" value="1"/>
</dbReference>
<evidence type="ECO:0000256" key="8">
    <source>
        <dbReference type="ARBA" id="ARBA00049047"/>
    </source>
</evidence>
<dbReference type="EMBL" id="NVQR01000129">
    <property type="protein sequence ID" value="PCH59199.1"/>
    <property type="molecule type" value="Genomic_DNA"/>
</dbReference>
<dbReference type="InterPro" id="IPR011060">
    <property type="entry name" value="RibuloseP-bd_barrel"/>
</dbReference>
<dbReference type="PANTHER" id="PTHR43406:SF1">
    <property type="entry name" value="TRYPTOPHAN SYNTHASE ALPHA CHAIN, CHLOROPLASTIC"/>
    <property type="match status" value="1"/>
</dbReference>
<protein>
    <recommendedName>
        <fullName evidence="9">Tryptophan synthase alpha chain</fullName>
        <ecNumber evidence="9">4.2.1.20</ecNumber>
    </recommendedName>
</protein>
<reference evidence="12" key="1">
    <citation type="submission" date="2017-08" db="EMBL/GenBank/DDBJ databases">
        <title>A dynamic microbial community with high functional redundancy inhabits the cold, oxic subseafloor aquifer.</title>
        <authorList>
            <person name="Tully B.J."/>
            <person name="Wheat C.G."/>
            <person name="Glazer B.T."/>
            <person name="Huber J.A."/>
        </authorList>
    </citation>
    <scope>NUCLEOTIDE SEQUENCE [LARGE SCALE GENOMIC DNA]</scope>
</reference>
<evidence type="ECO:0000313" key="11">
    <source>
        <dbReference type="EMBL" id="PCH59199.1"/>
    </source>
</evidence>
<evidence type="ECO:0000256" key="1">
    <source>
        <dbReference type="ARBA" id="ARBA00003365"/>
    </source>
</evidence>
<accession>A0A2A4MG34</accession>
<comment type="catalytic activity">
    <reaction evidence="8 9">
        <text>(1S,2R)-1-C-(indol-3-yl)glycerol 3-phosphate + L-serine = D-glyceraldehyde 3-phosphate + L-tryptophan + H2O</text>
        <dbReference type="Rhea" id="RHEA:10532"/>
        <dbReference type="ChEBI" id="CHEBI:15377"/>
        <dbReference type="ChEBI" id="CHEBI:33384"/>
        <dbReference type="ChEBI" id="CHEBI:57912"/>
        <dbReference type="ChEBI" id="CHEBI:58866"/>
        <dbReference type="ChEBI" id="CHEBI:59776"/>
        <dbReference type="EC" id="4.2.1.20"/>
    </reaction>
</comment>
<dbReference type="InterPro" id="IPR002028">
    <property type="entry name" value="Trp_synthase_suA"/>
</dbReference>
<dbReference type="AlphaFoldDB" id="A0A2A4MG34"/>
<dbReference type="UniPathway" id="UPA00035">
    <property type="reaction ID" value="UER00044"/>
</dbReference>
<keyword evidence="4 9" id="KW-0028">Amino-acid biosynthesis</keyword>
<proteinExistence type="inferred from homology"/>
<comment type="subunit">
    <text evidence="3 9">Tetramer of two alpha and two beta chains.</text>
</comment>
<keyword evidence="6 9" id="KW-0057">Aromatic amino acid biosynthesis</keyword>
<evidence type="ECO:0000256" key="3">
    <source>
        <dbReference type="ARBA" id="ARBA00011270"/>
    </source>
</evidence>
<evidence type="ECO:0000313" key="12">
    <source>
        <dbReference type="Proteomes" id="UP000218172"/>
    </source>
</evidence>
<sequence>MSRIQQIASHSQAQQRKMLIPYIMAGDPDLAVSLELMHALVDAGADIIELGIPFSDPSADGPVIQLAAERSLGQGTDLAGVLTLVAQFRASNQNTAIVLMGYLNPIEIMGYEHFASEAEKAGVDGVLVVDMPPQESQRLVEQLKPRGIDTIFLVAPTTKTDRLEQICEHCSGYLYYVSLKGVTGAALIDTDSVKANILRLRQYTDLPVVIGFGIKDDDSAKAMAELADGVIIGSALVQKIASLSPASLGDKASLEHAVALIASARKSIDNIK</sequence>
<dbReference type="GO" id="GO:0005829">
    <property type="term" value="C:cytosol"/>
    <property type="evidence" value="ECO:0007669"/>
    <property type="project" value="TreeGrafter"/>
</dbReference>
<name>A0A2A4MG34_9GAMM</name>
<dbReference type="Pfam" id="PF00290">
    <property type="entry name" value="Trp_syntA"/>
    <property type="match status" value="1"/>
</dbReference>
<dbReference type="HAMAP" id="MF_00131">
    <property type="entry name" value="Trp_synth_alpha"/>
    <property type="match status" value="1"/>
</dbReference>
<dbReference type="SUPFAM" id="SSF51366">
    <property type="entry name" value="Ribulose-phoshate binding barrel"/>
    <property type="match status" value="1"/>
</dbReference>
<evidence type="ECO:0000256" key="4">
    <source>
        <dbReference type="ARBA" id="ARBA00022605"/>
    </source>
</evidence>
<keyword evidence="7 9" id="KW-0456">Lyase</keyword>
<dbReference type="EC" id="4.2.1.20" evidence="9"/>
<keyword evidence="5 9" id="KW-0822">Tryptophan biosynthesis</keyword>
<evidence type="ECO:0000256" key="7">
    <source>
        <dbReference type="ARBA" id="ARBA00023239"/>
    </source>
</evidence>
<evidence type="ECO:0000256" key="9">
    <source>
        <dbReference type="HAMAP-Rule" id="MF_00131"/>
    </source>
</evidence>
<comment type="similarity">
    <text evidence="9 10">Belongs to the TrpA family.</text>
</comment>
<feature type="active site" description="Proton acceptor" evidence="9">
    <location>
        <position position="60"/>
    </location>
</feature>
<dbReference type="Gene3D" id="3.20.20.70">
    <property type="entry name" value="Aldolase class I"/>
    <property type="match status" value="1"/>
</dbReference>
<evidence type="ECO:0000256" key="2">
    <source>
        <dbReference type="ARBA" id="ARBA00004733"/>
    </source>
</evidence>
<dbReference type="PANTHER" id="PTHR43406">
    <property type="entry name" value="TRYPTOPHAN SYNTHASE, ALPHA CHAIN"/>
    <property type="match status" value="1"/>
</dbReference>
<feature type="active site" description="Proton acceptor" evidence="9">
    <location>
        <position position="49"/>
    </location>
</feature>
<comment type="caution">
    <text evidence="11">The sequence shown here is derived from an EMBL/GenBank/DDBJ whole genome shotgun (WGS) entry which is preliminary data.</text>
</comment>
<evidence type="ECO:0000256" key="5">
    <source>
        <dbReference type="ARBA" id="ARBA00022822"/>
    </source>
</evidence>
<dbReference type="InterPro" id="IPR013785">
    <property type="entry name" value="Aldolase_TIM"/>
</dbReference>
<comment type="function">
    <text evidence="1 9">The alpha subunit is responsible for the aldol cleavage of indoleglycerol phosphate to indole and glyceraldehyde 3-phosphate.</text>
</comment>
<dbReference type="FunFam" id="3.20.20.70:FF:000037">
    <property type="entry name" value="Tryptophan synthase alpha chain"/>
    <property type="match status" value="1"/>
</dbReference>
<evidence type="ECO:0000256" key="10">
    <source>
        <dbReference type="RuleBase" id="RU003662"/>
    </source>
</evidence>